<proteinExistence type="predicted"/>
<protein>
    <recommendedName>
        <fullName evidence="1">HAT C-terminal dimerisation domain-containing protein</fullName>
    </recommendedName>
</protein>
<reference evidence="2" key="1">
    <citation type="journal article" date="2023" name="Plant J.">
        <title>Genome sequences and population genomics provide insights into the demographic history, inbreeding, and mutation load of two 'living fossil' tree species of Dipteronia.</title>
        <authorList>
            <person name="Feng Y."/>
            <person name="Comes H.P."/>
            <person name="Chen J."/>
            <person name="Zhu S."/>
            <person name="Lu R."/>
            <person name="Zhang X."/>
            <person name="Li P."/>
            <person name="Qiu J."/>
            <person name="Olsen K.M."/>
            <person name="Qiu Y."/>
        </authorList>
    </citation>
    <scope>NUCLEOTIDE SEQUENCE</scope>
    <source>
        <strain evidence="2">KIB01</strain>
    </source>
</reference>
<dbReference type="Proteomes" id="UP001280121">
    <property type="component" value="Unassembled WGS sequence"/>
</dbReference>
<dbReference type="Pfam" id="PF05699">
    <property type="entry name" value="Dimer_Tnp_hAT"/>
    <property type="match status" value="1"/>
</dbReference>
<evidence type="ECO:0000259" key="1">
    <source>
        <dbReference type="Pfam" id="PF05699"/>
    </source>
</evidence>
<feature type="domain" description="HAT C-terminal dimerisation" evidence="1">
    <location>
        <begin position="124"/>
        <end position="175"/>
    </location>
</feature>
<name>A0AAD9TE76_9ROSI</name>
<organism evidence="2 3">
    <name type="scientific">Dipteronia dyeriana</name>
    <dbReference type="NCBI Taxonomy" id="168575"/>
    <lineage>
        <taxon>Eukaryota</taxon>
        <taxon>Viridiplantae</taxon>
        <taxon>Streptophyta</taxon>
        <taxon>Embryophyta</taxon>
        <taxon>Tracheophyta</taxon>
        <taxon>Spermatophyta</taxon>
        <taxon>Magnoliopsida</taxon>
        <taxon>eudicotyledons</taxon>
        <taxon>Gunneridae</taxon>
        <taxon>Pentapetalae</taxon>
        <taxon>rosids</taxon>
        <taxon>malvids</taxon>
        <taxon>Sapindales</taxon>
        <taxon>Sapindaceae</taxon>
        <taxon>Hippocastanoideae</taxon>
        <taxon>Acereae</taxon>
        <taxon>Dipteronia</taxon>
    </lineage>
</organism>
<accession>A0AAD9TE76</accession>
<keyword evidence="3" id="KW-1185">Reference proteome</keyword>
<evidence type="ECO:0000313" key="3">
    <source>
        <dbReference type="Proteomes" id="UP001280121"/>
    </source>
</evidence>
<dbReference type="InterPro" id="IPR012337">
    <property type="entry name" value="RNaseH-like_sf"/>
</dbReference>
<dbReference type="GO" id="GO:0046983">
    <property type="term" value="F:protein dimerization activity"/>
    <property type="evidence" value="ECO:0007669"/>
    <property type="project" value="InterPro"/>
</dbReference>
<comment type="caution">
    <text evidence="2">The sequence shown here is derived from an EMBL/GenBank/DDBJ whole genome shotgun (WGS) entry which is preliminary data.</text>
</comment>
<gene>
    <name evidence="2" type="ORF">Ddye_028711</name>
</gene>
<sequence length="191" mass="21049">MLKAMEGLFLPSCISLTQEGHLYLAQNTNEATSEYTTQLRGMATKITPILSLGLGLKEGRLEKEGCGLEELLLNMKINLLSEMPSIRARSWHRSSHRRVCLLQLGFECLMGPCENNNISPMYMKSGKYPILAKIAKDILAIPISTVASESAFSAGGSFLSPRRRRLHLDMHACMCIGVSAATRVLMFDGTL</sequence>
<dbReference type="InterPro" id="IPR008906">
    <property type="entry name" value="HATC_C_dom"/>
</dbReference>
<evidence type="ECO:0000313" key="2">
    <source>
        <dbReference type="EMBL" id="KAK2633919.1"/>
    </source>
</evidence>
<dbReference type="EMBL" id="JANJYI010000009">
    <property type="protein sequence ID" value="KAK2633919.1"/>
    <property type="molecule type" value="Genomic_DNA"/>
</dbReference>
<dbReference type="AlphaFoldDB" id="A0AAD9TE76"/>
<dbReference type="PANTHER" id="PTHR23272:SF161">
    <property type="entry name" value="ZINC FINGER BED DOMAIN-CONTAINING PROTEIN RICESLEEPER 1-LIKE"/>
    <property type="match status" value="1"/>
</dbReference>
<dbReference type="SUPFAM" id="SSF53098">
    <property type="entry name" value="Ribonuclease H-like"/>
    <property type="match status" value="1"/>
</dbReference>
<dbReference type="PANTHER" id="PTHR23272">
    <property type="entry name" value="BED FINGER-RELATED"/>
    <property type="match status" value="1"/>
</dbReference>